<keyword evidence="1" id="KW-0812">Transmembrane</keyword>
<feature type="transmembrane region" description="Helical" evidence="1">
    <location>
        <begin position="218"/>
        <end position="238"/>
    </location>
</feature>
<name>A0ABM8ZCC3_9LACO</name>
<sequence>MLFLPLCLLGFYQILHQNKFKGIFLLALGESFILSTHVLSFIINVVTLAFIWLIYTLWNRQNFISKTLKFILAALLIVLMNLTFLVNYWELHNFIQEPQKYSLTSVTVNYTQLLINSLNNNVVLSNSLGLLFIFIIGYITINFKKIPTLYRNVFLIGATLSVIVTNFIPWDSFNNTAIQIIQFPTRFIGITSLFVAIFAAFAFTQIIGQYQGKLPNRIFITILCAFIGIQFLTEFTAINKLTMNAQKPPISSNLSTRELINSKQSTLPRRLKLHNSDIPRFVNGTGMDANMTDYWPMHSSKERISIITQKINSTHGGATFSKYPVQRNNIVTATILNSKHSHTLDVPILNYQNQYYLYVNGIATSYTASKRGTIMFNTNAQKINLKLVPKATARYNILTSISLIIVIISSIAYFKLKNY</sequence>
<evidence type="ECO:0000256" key="1">
    <source>
        <dbReference type="SAM" id="Phobius"/>
    </source>
</evidence>
<evidence type="ECO:0000313" key="2">
    <source>
        <dbReference type="EMBL" id="CAH0418951.1"/>
    </source>
</evidence>
<accession>A0ABM8ZCC3</accession>
<feature type="transmembrane region" description="Helical" evidence="1">
    <location>
        <begin position="395"/>
        <end position="414"/>
    </location>
</feature>
<evidence type="ECO:0000313" key="3">
    <source>
        <dbReference type="Proteomes" id="UP000789719"/>
    </source>
</evidence>
<feature type="transmembrane region" description="Helical" evidence="1">
    <location>
        <begin position="70"/>
        <end position="89"/>
    </location>
</feature>
<feature type="transmembrane region" description="Helical" evidence="1">
    <location>
        <begin position="188"/>
        <end position="206"/>
    </location>
</feature>
<comment type="caution">
    <text evidence="2">The sequence shown here is derived from an EMBL/GenBank/DDBJ whole genome shotgun (WGS) entry which is preliminary data.</text>
</comment>
<keyword evidence="3" id="KW-1185">Reference proteome</keyword>
<feature type="transmembrane region" description="Helical" evidence="1">
    <location>
        <begin position="33"/>
        <end position="58"/>
    </location>
</feature>
<dbReference type="RefSeq" id="WP_230099027.1">
    <property type="nucleotide sequence ID" value="NZ_CAKKNT010000019.1"/>
</dbReference>
<gene>
    <name evidence="2" type="ORF">WGH24286_01394</name>
</gene>
<feature type="transmembrane region" description="Helical" evidence="1">
    <location>
        <begin position="122"/>
        <end position="141"/>
    </location>
</feature>
<dbReference type="EMBL" id="CAKKNT010000019">
    <property type="protein sequence ID" value="CAH0418951.1"/>
    <property type="molecule type" value="Genomic_DNA"/>
</dbReference>
<reference evidence="2 3" key="1">
    <citation type="submission" date="2021-11" db="EMBL/GenBank/DDBJ databases">
        <authorList>
            <person name="Depoorter E."/>
        </authorList>
    </citation>
    <scope>NUCLEOTIDE SEQUENCE [LARGE SCALE GENOMIC DNA]</scope>
    <source>
        <strain evidence="2 3">LMG 24286</strain>
    </source>
</reference>
<organism evidence="2 3">
    <name type="scientific">Periweissella ghanensis</name>
    <dbReference type="NCBI Taxonomy" id="467997"/>
    <lineage>
        <taxon>Bacteria</taxon>
        <taxon>Bacillati</taxon>
        <taxon>Bacillota</taxon>
        <taxon>Bacilli</taxon>
        <taxon>Lactobacillales</taxon>
        <taxon>Lactobacillaceae</taxon>
        <taxon>Periweissella</taxon>
    </lineage>
</organism>
<keyword evidence="1" id="KW-0472">Membrane</keyword>
<proteinExistence type="predicted"/>
<protein>
    <submittedName>
        <fullName evidence="2">Uncharacterized protein</fullName>
    </submittedName>
</protein>
<dbReference type="Proteomes" id="UP000789719">
    <property type="component" value="Unassembled WGS sequence"/>
</dbReference>
<keyword evidence="1" id="KW-1133">Transmembrane helix</keyword>
<feature type="transmembrane region" description="Helical" evidence="1">
    <location>
        <begin position="148"/>
        <end position="168"/>
    </location>
</feature>